<name>A0ABV7MAZ5_9PROT</name>
<protein>
    <submittedName>
        <fullName evidence="7">Prolyl oligopeptidase family protein</fullName>
    </submittedName>
</protein>
<feature type="domain" description="Peptidase S9A N-terminal" evidence="6">
    <location>
        <begin position="28"/>
        <end position="412"/>
    </location>
</feature>
<gene>
    <name evidence="7" type="ORF">ACFONP_04405</name>
</gene>
<accession>A0ABV7MAZ5</accession>
<dbReference type="InterPro" id="IPR002470">
    <property type="entry name" value="Peptidase_S9A"/>
</dbReference>
<dbReference type="Pfam" id="PF02897">
    <property type="entry name" value="Peptidase_S9_N"/>
    <property type="match status" value="1"/>
</dbReference>
<evidence type="ECO:0000256" key="3">
    <source>
        <dbReference type="ARBA" id="ARBA00022825"/>
    </source>
</evidence>
<dbReference type="InterPro" id="IPR051167">
    <property type="entry name" value="Prolyl_oligopep/macrocyclase"/>
</dbReference>
<keyword evidence="3" id="KW-0720">Serine protease</keyword>
<keyword evidence="8" id="KW-1185">Reference proteome</keyword>
<evidence type="ECO:0000256" key="4">
    <source>
        <dbReference type="SAM" id="SignalP"/>
    </source>
</evidence>
<evidence type="ECO:0000313" key="8">
    <source>
        <dbReference type="Proteomes" id="UP001595607"/>
    </source>
</evidence>
<proteinExistence type="predicted"/>
<dbReference type="PANTHER" id="PTHR42881">
    <property type="entry name" value="PROLYL ENDOPEPTIDASE"/>
    <property type="match status" value="1"/>
</dbReference>
<evidence type="ECO:0000259" key="6">
    <source>
        <dbReference type="Pfam" id="PF02897"/>
    </source>
</evidence>
<dbReference type="Gene3D" id="3.40.50.1820">
    <property type="entry name" value="alpha/beta hydrolase"/>
    <property type="match status" value="1"/>
</dbReference>
<dbReference type="Gene3D" id="2.130.10.120">
    <property type="entry name" value="Prolyl oligopeptidase, N-terminal domain"/>
    <property type="match status" value="1"/>
</dbReference>
<dbReference type="SUPFAM" id="SSF50993">
    <property type="entry name" value="Peptidase/esterase 'gauge' domain"/>
    <property type="match status" value="1"/>
</dbReference>
<feature type="signal peptide" evidence="4">
    <location>
        <begin position="1"/>
        <end position="20"/>
    </location>
</feature>
<evidence type="ECO:0000256" key="1">
    <source>
        <dbReference type="ARBA" id="ARBA00022670"/>
    </source>
</evidence>
<keyword evidence="4" id="KW-0732">Signal</keyword>
<dbReference type="SUPFAM" id="SSF53474">
    <property type="entry name" value="alpha/beta-Hydrolases"/>
    <property type="match status" value="1"/>
</dbReference>
<reference evidence="8" key="1">
    <citation type="journal article" date="2019" name="Int. J. Syst. Evol. Microbiol.">
        <title>The Global Catalogue of Microorganisms (GCM) 10K type strain sequencing project: providing services to taxonomists for standard genome sequencing and annotation.</title>
        <authorList>
            <consortium name="The Broad Institute Genomics Platform"/>
            <consortium name="The Broad Institute Genome Sequencing Center for Infectious Disease"/>
            <person name="Wu L."/>
            <person name="Ma J."/>
        </authorList>
    </citation>
    <scope>NUCLEOTIDE SEQUENCE [LARGE SCALE GENOMIC DNA]</scope>
    <source>
        <strain evidence="8">KCTC 22245</strain>
    </source>
</reference>
<dbReference type="PRINTS" id="PR00862">
    <property type="entry name" value="PROLIGOPTASE"/>
</dbReference>
<dbReference type="EMBL" id="JBHRVA010000002">
    <property type="protein sequence ID" value="MFC3301967.1"/>
    <property type="molecule type" value="Genomic_DNA"/>
</dbReference>
<evidence type="ECO:0000256" key="2">
    <source>
        <dbReference type="ARBA" id="ARBA00022801"/>
    </source>
</evidence>
<dbReference type="PANTHER" id="PTHR42881:SF13">
    <property type="entry name" value="PROLYL ENDOPEPTIDASE"/>
    <property type="match status" value="1"/>
</dbReference>
<dbReference type="InterPro" id="IPR029058">
    <property type="entry name" value="AB_hydrolase_fold"/>
</dbReference>
<dbReference type="InterPro" id="IPR023302">
    <property type="entry name" value="Pept_S9A_N"/>
</dbReference>
<evidence type="ECO:0000313" key="7">
    <source>
        <dbReference type="EMBL" id="MFC3301967.1"/>
    </source>
</evidence>
<organism evidence="7 8">
    <name type="scientific">Parvularcula lutaonensis</name>
    <dbReference type="NCBI Taxonomy" id="491923"/>
    <lineage>
        <taxon>Bacteria</taxon>
        <taxon>Pseudomonadati</taxon>
        <taxon>Pseudomonadota</taxon>
        <taxon>Alphaproteobacteria</taxon>
        <taxon>Parvularculales</taxon>
        <taxon>Parvularculaceae</taxon>
        <taxon>Parvularcula</taxon>
    </lineage>
</organism>
<dbReference type="Pfam" id="PF00326">
    <property type="entry name" value="Peptidase_S9"/>
    <property type="match status" value="1"/>
</dbReference>
<sequence length="698" mass="77837">MKRLLTSVAFAALSFTAAHAQSEIDVMKEDPFLWLEEVEGERALDWVRAQNERSLAILEAHPAYDAMLAEAKAILTSDERVPGVSLRGGYAYNFWQDADHVRGLWRRMPQDAYLKGETEWEILMDLDKVAEDEGENWVYSGSSCLAPDYTRCLVTLSRGGSDAAVVREYDLSTKSFVEDGFYLPEAKSSTAWLDEDTILVGTDFGEGTLTDSGYPRQVKLWKRGQDLSEATLVHEIPQADIWAYPLSFWDGEKYRGGVFHGETFYDYNWLVLDGDTVKRLPLPKKASLSGYASGDYIIELKEPWEFGGETYEAGSVVALSDDMEEASLIIAPTAKMAVQGVSTSEDDVIVSLLDDIQGRVVRFEKSRRGWRGRDVRLPEGGVVGVQTVEPKTGALIVTYENPITPDTYYFVENRRPKEIRQAPAFFDADGMVVQRYEATSKDGTKIPYTIMAKKETLDGGPAPTIQYGYGGFEIPILPTYAATAGKLWAERGGVYVTTNIRGGGEYGPAWHQAGLKGNRQVIYDDFQAISEDMIERGITTKEQLGILGGSNGGLLMGVSMTQRPDLYKGVGIGVPLLDMLRYDKLLAGASWVGEYGDPDNPEERPFLEKISPYHNLRPDVDYPRPFFFTSTKDDRVHPGHARKMARLMEEYGHDFLYYENIEGGHGAAANLDQAARRLALQYAYFAGELGLIDYADEE</sequence>
<feature type="chain" id="PRO_5046477084" evidence="4">
    <location>
        <begin position="21"/>
        <end position="698"/>
    </location>
</feature>
<evidence type="ECO:0000259" key="5">
    <source>
        <dbReference type="Pfam" id="PF00326"/>
    </source>
</evidence>
<dbReference type="InterPro" id="IPR001375">
    <property type="entry name" value="Peptidase_S9_cat"/>
</dbReference>
<keyword evidence="2" id="KW-0378">Hydrolase</keyword>
<dbReference type="RefSeq" id="WP_189573923.1">
    <property type="nucleotide sequence ID" value="NZ_BMXU01000001.1"/>
</dbReference>
<feature type="domain" description="Peptidase S9 prolyl oligopeptidase catalytic" evidence="5">
    <location>
        <begin position="486"/>
        <end position="690"/>
    </location>
</feature>
<dbReference type="Proteomes" id="UP001595607">
    <property type="component" value="Unassembled WGS sequence"/>
</dbReference>
<comment type="caution">
    <text evidence="7">The sequence shown here is derived from an EMBL/GenBank/DDBJ whole genome shotgun (WGS) entry which is preliminary data.</text>
</comment>
<keyword evidence="1" id="KW-0645">Protease</keyword>